<proteinExistence type="predicted"/>
<gene>
    <name evidence="3" type="ORF">OV079_53180</name>
</gene>
<evidence type="ECO:0000256" key="1">
    <source>
        <dbReference type="SAM" id="MobiDB-lite"/>
    </source>
</evidence>
<sequence>MTAAAGAGVGVGMFFVMIPILAVLATLGAVATMYAGLHKLTHVTYAYYLRQAQEQLEALLADVDANLRRRCSAACPPRGRRRSARTERACPSGHVRKFVVDARGPRAVDTRRSARPPARRAENPRAVRQGRCFRRLREG</sequence>
<keyword evidence="2" id="KW-0472">Membrane</keyword>
<protein>
    <submittedName>
        <fullName evidence="3">Uncharacterized protein</fullName>
    </submittedName>
</protein>
<reference evidence="3" key="1">
    <citation type="submission" date="2022-11" db="EMBL/GenBank/DDBJ databases">
        <title>Minimal conservation of predation-associated metabolite biosynthetic gene clusters underscores biosynthetic potential of Myxococcota including descriptions for ten novel species: Archangium lansinium sp. nov., Myxococcus landrumus sp. nov., Nannocystis bai.</title>
        <authorList>
            <person name="Ahearne A."/>
            <person name="Stevens C."/>
            <person name="Phillips K."/>
        </authorList>
    </citation>
    <scope>NUCLEOTIDE SEQUENCE</scope>
    <source>
        <strain evidence="3">Na p29</strain>
    </source>
</reference>
<keyword evidence="2" id="KW-1133">Transmembrane helix</keyword>
<feature type="transmembrane region" description="Helical" evidence="2">
    <location>
        <begin position="12"/>
        <end position="37"/>
    </location>
</feature>
<keyword evidence="4" id="KW-1185">Reference proteome</keyword>
<organism evidence="3 4">
    <name type="scientific">Nannocystis pusilla</name>
    <dbReference type="NCBI Taxonomy" id="889268"/>
    <lineage>
        <taxon>Bacteria</taxon>
        <taxon>Pseudomonadati</taxon>
        <taxon>Myxococcota</taxon>
        <taxon>Polyangia</taxon>
        <taxon>Nannocystales</taxon>
        <taxon>Nannocystaceae</taxon>
        <taxon>Nannocystis</taxon>
    </lineage>
</organism>
<evidence type="ECO:0000313" key="3">
    <source>
        <dbReference type="EMBL" id="MCY1014129.1"/>
    </source>
</evidence>
<evidence type="ECO:0000256" key="2">
    <source>
        <dbReference type="SAM" id="Phobius"/>
    </source>
</evidence>
<accession>A0A9X3J4R3</accession>
<dbReference type="EMBL" id="JAPNKE010000002">
    <property type="protein sequence ID" value="MCY1014129.1"/>
    <property type="molecule type" value="Genomic_DNA"/>
</dbReference>
<dbReference type="RefSeq" id="WP_267778373.1">
    <property type="nucleotide sequence ID" value="NZ_JAPNKE010000002.1"/>
</dbReference>
<dbReference type="Proteomes" id="UP001150924">
    <property type="component" value="Unassembled WGS sequence"/>
</dbReference>
<dbReference type="AlphaFoldDB" id="A0A9X3J4R3"/>
<evidence type="ECO:0000313" key="4">
    <source>
        <dbReference type="Proteomes" id="UP001150924"/>
    </source>
</evidence>
<feature type="region of interest" description="Disordered" evidence="1">
    <location>
        <begin position="106"/>
        <end position="126"/>
    </location>
</feature>
<name>A0A9X3J4R3_9BACT</name>
<keyword evidence="2" id="KW-0812">Transmembrane</keyword>
<comment type="caution">
    <text evidence="3">The sequence shown here is derived from an EMBL/GenBank/DDBJ whole genome shotgun (WGS) entry which is preliminary data.</text>
</comment>